<feature type="transmembrane region" description="Helical" evidence="8">
    <location>
        <begin position="339"/>
        <end position="360"/>
    </location>
</feature>
<dbReference type="Proteomes" id="UP000799291">
    <property type="component" value="Unassembled WGS sequence"/>
</dbReference>
<organism evidence="10 11">
    <name type="scientific">Lentithecium fluviatile CBS 122367</name>
    <dbReference type="NCBI Taxonomy" id="1168545"/>
    <lineage>
        <taxon>Eukaryota</taxon>
        <taxon>Fungi</taxon>
        <taxon>Dikarya</taxon>
        <taxon>Ascomycota</taxon>
        <taxon>Pezizomycotina</taxon>
        <taxon>Dothideomycetes</taxon>
        <taxon>Pleosporomycetidae</taxon>
        <taxon>Pleosporales</taxon>
        <taxon>Massarineae</taxon>
        <taxon>Lentitheciaceae</taxon>
        <taxon>Lentithecium</taxon>
    </lineage>
</organism>
<dbReference type="GO" id="GO:0016020">
    <property type="term" value="C:membrane"/>
    <property type="evidence" value="ECO:0007669"/>
    <property type="project" value="UniProtKB-SubCell"/>
</dbReference>
<keyword evidence="11" id="KW-1185">Reference proteome</keyword>
<accession>A0A6G1JIZ8</accession>
<evidence type="ECO:0000256" key="8">
    <source>
        <dbReference type="SAM" id="Phobius"/>
    </source>
</evidence>
<keyword evidence="3 8" id="KW-0812">Transmembrane</keyword>
<evidence type="ECO:0000256" key="4">
    <source>
        <dbReference type="ARBA" id="ARBA00022801"/>
    </source>
</evidence>
<proteinExistence type="inferred from homology"/>
<dbReference type="InterPro" id="IPR035952">
    <property type="entry name" value="Rhomboid-like_sf"/>
</dbReference>
<dbReference type="AlphaFoldDB" id="A0A6G1JIZ8"/>
<keyword evidence="4" id="KW-0378">Hydrolase</keyword>
<feature type="transmembrane region" description="Helical" evidence="8">
    <location>
        <begin position="102"/>
        <end position="124"/>
    </location>
</feature>
<evidence type="ECO:0000256" key="6">
    <source>
        <dbReference type="ARBA" id="ARBA00023136"/>
    </source>
</evidence>
<sequence>MSFLRCPRSLLRLPGVPLRVSSTSCVGSISALHRADCQTRSQHTRPSRQTPKRFAPQRKDSQQPSPYQNRKAIKPDIVFEARTKKDHPEEEEDREFHEAKVFFLRPAVFVLSASSIIYISLAYLEAKKELEPRRGTSIDDFVPQWQLPRRTPPTPTEVVTRAWNELSPMSKLSWGLIATNGTVHLTKFVVPRLWAGLWHVPAVNANYSLFTSMFVHSGLMHFGANMYGCYNFIPPVGHSKLFREDTNHMMSFFLATGLLTGWAQHVAAAVFTRGRAYPPMFIPSGGASGALFAILGAFCMEYPNHGIGFILLPFRADASTVLPAVMLFDLIGMVRGYSFVNFGHAAHLGGASLGVAYSYFDGHDKLWRPLVDFWKRRLLRNRAK</sequence>
<evidence type="ECO:0000256" key="3">
    <source>
        <dbReference type="ARBA" id="ARBA00022692"/>
    </source>
</evidence>
<evidence type="ECO:0000256" key="5">
    <source>
        <dbReference type="ARBA" id="ARBA00022989"/>
    </source>
</evidence>
<name>A0A6G1JIZ8_9PLEO</name>
<dbReference type="Gene3D" id="1.20.1540.10">
    <property type="entry name" value="Rhomboid-like"/>
    <property type="match status" value="1"/>
</dbReference>
<reference evidence="10" key="1">
    <citation type="journal article" date="2020" name="Stud. Mycol.">
        <title>101 Dothideomycetes genomes: a test case for predicting lifestyles and emergence of pathogens.</title>
        <authorList>
            <person name="Haridas S."/>
            <person name="Albert R."/>
            <person name="Binder M."/>
            <person name="Bloem J."/>
            <person name="Labutti K."/>
            <person name="Salamov A."/>
            <person name="Andreopoulos B."/>
            <person name="Baker S."/>
            <person name="Barry K."/>
            <person name="Bills G."/>
            <person name="Bluhm B."/>
            <person name="Cannon C."/>
            <person name="Castanera R."/>
            <person name="Culley D."/>
            <person name="Daum C."/>
            <person name="Ezra D."/>
            <person name="Gonzalez J."/>
            <person name="Henrissat B."/>
            <person name="Kuo A."/>
            <person name="Liang C."/>
            <person name="Lipzen A."/>
            <person name="Lutzoni F."/>
            <person name="Magnuson J."/>
            <person name="Mondo S."/>
            <person name="Nolan M."/>
            <person name="Ohm R."/>
            <person name="Pangilinan J."/>
            <person name="Park H.-J."/>
            <person name="Ramirez L."/>
            <person name="Alfaro M."/>
            <person name="Sun H."/>
            <person name="Tritt A."/>
            <person name="Yoshinaga Y."/>
            <person name="Zwiers L.-H."/>
            <person name="Turgeon B."/>
            <person name="Goodwin S."/>
            <person name="Spatafora J."/>
            <person name="Crous P."/>
            <person name="Grigoriev I."/>
        </authorList>
    </citation>
    <scope>NUCLEOTIDE SEQUENCE</scope>
    <source>
        <strain evidence="10">CBS 122367</strain>
    </source>
</reference>
<dbReference type="InterPro" id="IPR050925">
    <property type="entry name" value="Rhomboid_protease_S54"/>
</dbReference>
<evidence type="ECO:0000313" key="11">
    <source>
        <dbReference type="Proteomes" id="UP000799291"/>
    </source>
</evidence>
<comment type="similarity">
    <text evidence="2">Belongs to the peptidase S54 family.</text>
</comment>
<feature type="transmembrane region" description="Helical" evidence="8">
    <location>
        <begin position="249"/>
        <end position="268"/>
    </location>
</feature>
<keyword evidence="5 8" id="KW-1133">Transmembrane helix</keyword>
<feature type="transmembrane region" description="Helical" evidence="8">
    <location>
        <begin position="280"/>
        <end position="300"/>
    </location>
</feature>
<evidence type="ECO:0000313" key="10">
    <source>
        <dbReference type="EMBL" id="KAF2690524.1"/>
    </source>
</evidence>
<dbReference type="Pfam" id="PF01694">
    <property type="entry name" value="Rhomboid"/>
    <property type="match status" value="1"/>
</dbReference>
<evidence type="ECO:0000256" key="7">
    <source>
        <dbReference type="SAM" id="MobiDB-lite"/>
    </source>
</evidence>
<dbReference type="PANTHER" id="PTHR43731:SF14">
    <property type="entry name" value="PRESENILIN-ASSOCIATED RHOMBOID-LIKE PROTEIN, MITOCHONDRIAL"/>
    <property type="match status" value="1"/>
</dbReference>
<gene>
    <name evidence="10" type="ORF">K458DRAFT_427244</name>
</gene>
<dbReference type="InterPro" id="IPR022764">
    <property type="entry name" value="Peptidase_S54_rhomboid_dom"/>
</dbReference>
<dbReference type="SUPFAM" id="SSF144091">
    <property type="entry name" value="Rhomboid-like"/>
    <property type="match status" value="1"/>
</dbReference>
<dbReference type="GO" id="GO:0004252">
    <property type="term" value="F:serine-type endopeptidase activity"/>
    <property type="evidence" value="ECO:0007669"/>
    <property type="project" value="InterPro"/>
</dbReference>
<dbReference type="OrthoDB" id="10260614at2759"/>
<feature type="transmembrane region" description="Helical" evidence="8">
    <location>
        <begin position="312"/>
        <end position="333"/>
    </location>
</feature>
<dbReference type="PANTHER" id="PTHR43731">
    <property type="entry name" value="RHOMBOID PROTEASE"/>
    <property type="match status" value="1"/>
</dbReference>
<dbReference type="EMBL" id="MU005571">
    <property type="protein sequence ID" value="KAF2690524.1"/>
    <property type="molecule type" value="Genomic_DNA"/>
</dbReference>
<evidence type="ECO:0000256" key="1">
    <source>
        <dbReference type="ARBA" id="ARBA00004141"/>
    </source>
</evidence>
<protein>
    <recommendedName>
        <fullName evidence="9">Peptidase S54 rhomboid domain-containing protein</fullName>
    </recommendedName>
</protein>
<evidence type="ECO:0000259" key="9">
    <source>
        <dbReference type="Pfam" id="PF01694"/>
    </source>
</evidence>
<feature type="region of interest" description="Disordered" evidence="7">
    <location>
        <begin position="36"/>
        <end position="72"/>
    </location>
</feature>
<keyword evidence="6 8" id="KW-0472">Membrane</keyword>
<evidence type="ECO:0000256" key="2">
    <source>
        <dbReference type="ARBA" id="ARBA00009045"/>
    </source>
</evidence>
<dbReference type="GO" id="GO:0006465">
    <property type="term" value="P:signal peptide processing"/>
    <property type="evidence" value="ECO:0007669"/>
    <property type="project" value="TreeGrafter"/>
</dbReference>
<comment type="subcellular location">
    <subcellularLocation>
        <location evidence="1">Membrane</location>
        <topology evidence="1">Multi-pass membrane protein</topology>
    </subcellularLocation>
</comment>
<feature type="domain" description="Peptidase S54 rhomboid" evidence="9">
    <location>
        <begin position="207"/>
        <end position="360"/>
    </location>
</feature>